<feature type="domain" description="Radical SAM core" evidence="5">
    <location>
        <begin position="28"/>
        <end position="263"/>
    </location>
</feature>
<keyword evidence="3" id="KW-0408">Iron</keyword>
<dbReference type="AlphaFoldDB" id="A0A365H138"/>
<keyword evidence="1" id="KW-0949">S-adenosyl-L-methionine</keyword>
<keyword evidence="2" id="KW-0479">Metal-binding</keyword>
<dbReference type="PANTHER" id="PTHR43273:SF8">
    <property type="entry name" value="RADICAL SAM DOMAIN PROTEIN"/>
    <property type="match status" value="1"/>
</dbReference>
<organism evidence="6 7">
    <name type="scientific">Actinomadura craniellae</name>
    <dbReference type="NCBI Taxonomy" id="2231787"/>
    <lineage>
        <taxon>Bacteria</taxon>
        <taxon>Bacillati</taxon>
        <taxon>Actinomycetota</taxon>
        <taxon>Actinomycetes</taxon>
        <taxon>Streptosporangiales</taxon>
        <taxon>Thermomonosporaceae</taxon>
        <taxon>Actinomadura</taxon>
    </lineage>
</organism>
<evidence type="ECO:0000313" key="6">
    <source>
        <dbReference type="EMBL" id="RAY12804.1"/>
    </source>
</evidence>
<evidence type="ECO:0000256" key="1">
    <source>
        <dbReference type="ARBA" id="ARBA00022691"/>
    </source>
</evidence>
<sequence length="408" mass="44756">MLLGHQLSAREWPDQGLDVDGLRASGWRPVPFRQFVLKIHGRCNLACDYCYVFESADQSWRARPAAMPAETIRRVADRIARHATAHGLDEVEVVLHGGEPMLAGLDLIDSAVREMRAAAPAGCRVGVTMQTNGVLLTRRALDLLGGHDVGIAVSLDGDRTGHDRHRRYANGRGSHAAVMRALDLLAGPYRPLYRGLLCTIDLANDPLRTLDALLESEPPRIDFLLPHGTWSEPPPGREPHGTGTPYADWLITVFDHWYGNRPRRAGIRYFEEIINLLLGGHSRSENIGLSPVALVVVDTDGTMQQVDTLKTSFAGAPETGLSVHDHDFDAALRHPGVVARQIGLAALCDTCMGCPVRDVCGGGAYTHRHQAGRGFQNPSVYCADLRKLIEHIGDRIRRDLATLQGRSR</sequence>
<keyword evidence="7" id="KW-1185">Reference proteome</keyword>
<evidence type="ECO:0000256" key="4">
    <source>
        <dbReference type="ARBA" id="ARBA00023014"/>
    </source>
</evidence>
<evidence type="ECO:0000256" key="2">
    <source>
        <dbReference type="ARBA" id="ARBA00022723"/>
    </source>
</evidence>
<dbReference type="Gene3D" id="3.20.20.70">
    <property type="entry name" value="Aldolase class I"/>
    <property type="match status" value="1"/>
</dbReference>
<dbReference type="NCBIfam" id="TIGR04269">
    <property type="entry name" value="SAM_SPASM_FxsB"/>
    <property type="match status" value="1"/>
</dbReference>
<dbReference type="GO" id="GO:0046872">
    <property type="term" value="F:metal ion binding"/>
    <property type="evidence" value="ECO:0007669"/>
    <property type="project" value="UniProtKB-KW"/>
</dbReference>
<dbReference type="GO" id="GO:0016491">
    <property type="term" value="F:oxidoreductase activity"/>
    <property type="evidence" value="ECO:0007669"/>
    <property type="project" value="InterPro"/>
</dbReference>
<reference evidence="6 7" key="1">
    <citation type="submission" date="2018-06" db="EMBL/GenBank/DDBJ databases">
        <title>Actinomadura craniellae sp. nov. isolated from marine sponge Craniella sp.</title>
        <authorList>
            <person name="Li L."/>
            <person name="Xu Q.H."/>
            <person name="Lin H.W."/>
            <person name="Lu Y.H."/>
        </authorList>
    </citation>
    <scope>NUCLEOTIDE SEQUENCE [LARGE SCALE GENOMIC DNA]</scope>
    <source>
        <strain evidence="6 7">LHW63021</strain>
    </source>
</reference>
<dbReference type="PANTHER" id="PTHR43273">
    <property type="entry name" value="ANAEROBIC SULFATASE-MATURATING ENZYME HOMOLOG ASLB-RELATED"/>
    <property type="match status" value="1"/>
</dbReference>
<protein>
    <submittedName>
        <fullName evidence="6">Radical SAM protein</fullName>
    </submittedName>
</protein>
<dbReference type="SUPFAM" id="SSF102114">
    <property type="entry name" value="Radical SAM enzymes"/>
    <property type="match status" value="1"/>
</dbReference>
<dbReference type="InterPro" id="IPR058240">
    <property type="entry name" value="rSAM_sf"/>
</dbReference>
<dbReference type="Proteomes" id="UP000251891">
    <property type="component" value="Unassembled WGS sequence"/>
</dbReference>
<dbReference type="CDD" id="cd01335">
    <property type="entry name" value="Radical_SAM"/>
    <property type="match status" value="1"/>
</dbReference>
<dbReference type="SFLD" id="SFLDS00029">
    <property type="entry name" value="Radical_SAM"/>
    <property type="match status" value="1"/>
</dbReference>
<dbReference type="GO" id="GO:0051536">
    <property type="term" value="F:iron-sulfur cluster binding"/>
    <property type="evidence" value="ECO:0007669"/>
    <property type="project" value="UniProtKB-KW"/>
</dbReference>
<dbReference type="OrthoDB" id="9782387at2"/>
<dbReference type="EMBL" id="QLYX01000011">
    <property type="protein sequence ID" value="RAY12804.1"/>
    <property type="molecule type" value="Genomic_DNA"/>
</dbReference>
<evidence type="ECO:0000256" key="3">
    <source>
        <dbReference type="ARBA" id="ARBA00023004"/>
    </source>
</evidence>
<evidence type="ECO:0000313" key="7">
    <source>
        <dbReference type="Proteomes" id="UP000251891"/>
    </source>
</evidence>
<dbReference type="InterPro" id="IPR026335">
    <property type="entry name" value="rSAM_SPASM_FxsB"/>
</dbReference>
<dbReference type="InterPro" id="IPR013785">
    <property type="entry name" value="Aldolase_TIM"/>
</dbReference>
<comment type="caution">
    <text evidence="6">The sequence shown here is derived from an EMBL/GenBank/DDBJ whole genome shotgun (WGS) entry which is preliminary data.</text>
</comment>
<dbReference type="SFLD" id="SFLDG01072">
    <property type="entry name" value="dehydrogenase_like"/>
    <property type="match status" value="1"/>
</dbReference>
<dbReference type="RefSeq" id="WP_111869992.1">
    <property type="nucleotide sequence ID" value="NZ_QLYX01000011.1"/>
</dbReference>
<evidence type="ECO:0000259" key="5">
    <source>
        <dbReference type="PROSITE" id="PS51918"/>
    </source>
</evidence>
<dbReference type="InterPro" id="IPR007197">
    <property type="entry name" value="rSAM"/>
</dbReference>
<name>A0A365H138_9ACTN</name>
<accession>A0A365H138</accession>
<dbReference type="Pfam" id="PF04055">
    <property type="entry name" value="Radical_SAM"/>
    <property type="match status" value="1"/>
</dbReference>
<gene>
    <name evidence="6" type="ORF">DPM19_22555</name>
</gene>
<proteinExistence type="predicted"/>
<dbReference type="SFLD" id="SFLDG01386">
    <property type="entry name" value="main_SPASM_domain-containing"/>
    <property type="match status" value="1"/>
</dbReference>
<dbReference type="SFLD" id="SFLDG01067">
    <property type="entry name" value="SPASM/twitch_domain_containing"/>
    <property type="match status" value="1"/>
</dbReference>
<keyword evidence="4" id="KW-0411">Iron-sulfur</keyword>
<dbReference type="PROSITE" id="PS51918">
    <property type="entry name" value="RADICAL_SAM"/>
    <property type="match status" value="1"/>
</dbReference>
<dbReference type="InterPro" id="IPR023867">
    <property type="entry name" value="Sulphatase_maturase_rSAM"/>
</dbReference>